<dbReference type="AlphaFoldDB" id="A0A5D8Z749"/>
<keyword evidence="1" id="KW-0472">Membrane</keyword>
<gene>
    <name evidence="2" type="ORF">FW784_05530</name>
</gene>
<reference evidence="2 3" key="1">
    <citation type="submission" date="2019-08" db="EMBL/GenBank/DDBJ databases">
        <title>Draft genome sequence of Lysobacter sp. UKS-15.</title>
        <authorList>
            <person name="Im W.-T."/>
        </authorList>
    </citation>
    <scope>NUCLEOTIDE SEQUENCE [LARGE SCALE GENOMIC DNA]</scope>
    <source>
        <strain evidence="2 3">UKS-15</strain>
    </source>
</reference>
<protein>
    <submittedName>
        <fullName evidence="2">DUF2878 domain-containing protein</fullName>
    </submittedName>
</protein>
<evidence type="ECO:0000256" key="1">
    <source>
        <dbReference type="SAM" id="Phobius"/>
    </source>
</evidence>
<feature type="transmembrane region" description="Helical" evidence="1">
    <location>
        <begin position="53"/>
        <end position="74"/>
    </location>
</feature>
<dbReference type="RefSeq" id="WP_149352357.1">
    <property type="nucleotide sequence ID" value="NZ_VTRV01000041.1"/>
</dbReference>
<feature type="transmembrane region" description="Helical" evidence="1">
    <location>
        <begin position="149"/>
        <end position="169"/>
    </location>
</feature>
<dbReference type="OrthoDB" id="288800at2"/>
<evidence type="ECO:0000313" key="3">
    <source>
        <dbReference type="Proteomes" id="UP000323164"/>
    </source>
</evidence>
<sequence length="182" mass="18414">MNRLLDAVAYQGVWFAAVLGAGSGHAWPGAVAGGAFAAVHLADANTRASKLTLLLAGIGFGLLLDGALEHAGWVRHAAEGDTWRRIVGAPVWILALWAVFPLTLTCSFAALQSRTWLAAALGAIGGPLAYLGAARGASALEFVAPAPQVIAVLAVGWGIALPVLARLAARGRPGVALVGATP</sequence>
<dbReference type="EMBL" id="VTRV01000041">
    <property type="protein sequence ID" value="TZF90366.1"/>
    <property type="molecule type" value="Genomic_DNA"/>
</dbReference>
<comment type="caution">
    <text evidence="2">The sequence shown here is derived from an EMBL/GenBank/DDBJ whole genome shotgun (WGS) entry which is preliminary data.</text>
</comment>
<feature type="transmembrane region" description="Helical" evidence="1">
    <location>
        <begin position="86"/>
        <end position="110"/>
    </location>
</feature>
<keyword evidence="1" id="KW-1133">Transmembrane helix</keyword>
<accession>A0A5D8Z749</accession>
<dbReference type="Proteomes" id="UP000323164">
    <property type="component" value="Unassembled WGS sequence"/>
</dbReference>
<keyword evidence="3" id="KW-1185">Reference proteome</keyword>
<dbReference type="Pfam" id="PF11086">
    <property type="entry name" value="DUF2878"/>
    <property type="match status" value="1"/>
</dbReference>
<proteinExistence type="predicted"/>
<keyword evidence="1" id="KW-0812">Transmembrane</keyword>
<dbReference type="InterPro" id="IPR021306">
    <property type="entry name" value="DUF2878"/>
</dbReference>
<name>A0A5D8Z749_9GAMM</name>
<evidence type="ECO:0000313" key="2">
    <source>
        <dbReference type="EMBL" id="TZF90366.1"/>
    </source>
</evidence>
<feature type="transmembrane region" description="Helical" evidence="1">
    <location>
        <begin position="116"/>
        <end position="137"/>
    </location>
</feature>
<organism evidence="2 3">
    <name type="scientific">Cognatilysobacter lacus</name>
    <dbReference type="NCBI Taxonomy" id="1643323"/>
    <lineage>
        <taxon>Bacteria</taxon>
        <taxon>Pseudomonadati</taxon>
        <taxon>Pseudomonadota</taxon>
        <taxon>Gammaproteobacteria</taxon>
        <taxon>Lysobacterales</taxon>
        <taxon>Lysobacteraceae</taxon>
        <taxon>Cognatilysobacter</taxon>
    </lineage>
</organism>